<organism evidence="1 2">
    <name type="scientific">Actinia tenebrosa</name>
    <name type="common">Australian red waratah sea anemone</name>
    <dbReference type="NCBI Taxonomy" id="6105"/>
    <lineage>
        <taxon>Eukaryota</taxon>
        <taxon>Metazoa</taxon>
        <taxon>Cnidaria</taxon>
        <taxon>Anthozoa</taxon>
        <taxon>Hexacorallia</taxon>
        <taxon>Actiniaria</taxon>
        <taxon>Actiniidae</taxon>
        <taxon>Actinia</taxon>
    </lineage>
</organism>
<proteinExistence type="predicted"/>
<dbReference type="AlphaFoldDB" id="A0A6P8IHJ3"/>
<protein>
    <submittedName>
        <fullName evidence="2">Uncharacterized protein LOC116301246</fullName>
    </submittedName>
</protein>
<accession>A0A6P8IHJ3</accession>
<dbReference type="KEGG" id="aten:116301246"/>
<reference evidence="2" key="1">
    <citation type="submission" date="2025-08" db="UniProtKB">
        <authorList>
            <consortium name="RefSeq"/>
        </authorList>
    </citation>
    <scope>IDENTIFICATION</scope>
    <source>
        <tissue evidence="2">Tentacle</tissue>
    </source>
</reference>
<dbReference type="RefSeq" id="XP_031566140.1">
    <property type="nucleotide sequence ID" value="XM_031710280.1"/>
</dbReference>
<keyword evidence="1" id="KW-1185">Reference proteome</keyword>
<sequence length="244" mass="28288">MSLCFKVKSAWREFTTVLCRRKSSSCSSTVNEAMHLGAELGTNVQKRLLMKVDDAKLNSPSSSFEAHGVQFSTRKEMDEFISKMEAMREIFEKEISEISLQHKRLRAGGYLLNSRVLEMERIIKTDRRKGSIGGLKAPSFNDTSYYTSQDLQLLQEMDRVYDMLDNSQEEISSLRRHLDIEFKERTLYPEPTMLRSTAVEDEFSKKMKQDGGLHYQSKDKTMQRITYQCLPPPFSLQQIKTQVK</sequence>
<evidence type="ECO:0000313" key="1">
    <source>
        <dbReference type="Proteomes" id="UP000515163"/>
    </source>
</evidence>
<evidence type="ECO:0000313" key="2">
    <source>
        <dbReference type="RefSeq" id="XP_031566140.1"/>
    </source>
</evidence>
<name>A0A6P8IHJ3_ACTTE</name>
<dbReference type="InParanoid" id="A0A6P8IHJ3"/>
<gene>
    <name evidence="2" type="primary">LOC116301246</name>
</gene>
<dbReference type="Proteomes" id="UP000515163">
    <property type="component" value="Unplaced"/>
</dbReference>
<dbReference type="OrthoDB" id="5977603at2759"/>
<dbReference type="GeneID" id="116301246"/>